<dbReference type="AlphaFoldDB" id="A0A484H7Q0"/>
<organism evidence="1">
    <name type="scientific">invertebrate metagenome</name>
    <dbReference type="NCBI Taxonomy" id="1711999"/>
    <lineage>
        <taxon>unclassified sequences</taxon>
        <taxon>metagenomes</taxon>
        <taxon>organismal metagenomes</taxon>
    </lineage>
</organism>
<evidence type="ECO:0000313" key="1">
    <source>
        <dbReference type="EMBL" id="VBB69650.1"/>
    </source>
</evidence>
<name>A0A484H7Q0_9ZZZZ</name>
<dbReference type="EMBL" id="LR026963">
    <property type="protein sequence ID" value="VBB69650.1"/>
    <property type="molecule type" value="Genomic_DNA"/>
</dbReference>
<proteinExistence type="predicted"/>
<gene>
    <name evidence="1" type="ORF">RIEGSTA812A_PEG_1123</name>
</gene>
<reference evidence="1" key="1">
    <citation type="submission" date="2018-10" db="EMBL/GenBank/DDBJ databases">
        <authorList>
            <person name="Gruber-Vodicka H."/>
            <person name="Jaeckle O."/>
        </authorList>
    </citation>
    <scope>NUCLEOTIDE SEQUENCE</scope>
</reference>
<accession>A0A484H7Q0</accession>
<sequence length="37" mass="4204">MALVQCQEESTLPCRIEEVLRQVLDKAVTAFLAVFDH</sequence>
<protein>
    <submittedName>
        <fullName evidence="1">Uncharacterized protein</fullName>
    </submittedName>
</protein>